<reference evidence="3" key="1">
    <citation type="submission" date="2015-02" db="EMBL/GenBank/DDBJ databases">
        <title>Draft Genome of Frankia sp. CpI1-S.</title>
        <authorList>
            <person name="Oshone R.T."/>
            <person name="Ngom M."/>
            <person name="Ghodhbane-Gtari F."/>
            <person name="Gtari M."/>
            <person name="Morris K."/>
            <person name="Thomas K."/>
            <person name="Sen A."/>
            <person name="Tisa L.S."/>
        </authorList>
    </citation>
    <scope>NUCLEOTIDE SEQUENCE [LARGE SCALE GENOMIC DNA]</scope>
    <source>
        <strain evidence="3">CpI1-S</strain>
    </source>
</reference>
<organism evidence="2 3">
    <name type="scientific">Frankia torreyi</name>
    <dbReference type="NCBI Taxonomy" id="1856"/>
    <lineage>
        <taxon>Bacteria</taxon>
        <taxon>Bacillati</taxon>
        <taxon>Actinomycetota</taxon>
        <taxon>Actinomycetes</taxon>
        <taxon>Frankiales</taxon>
        <taxon>Frankiaceae</taxon>
        <taxon>Frankia</taxon>
    </lineage>
</organism>
<gene>
    <name evidence="2" type="ORF">FF36_02734</name>
</gene>
<evidence type="ECO:0000313" key="2">
    <source>
        <dbReference type="EMBL" id="KJE22960.1"/>
    </source>
</evidence>
<feature type="region of interest" description="Disordered" evidence="1">
    <location>
        <begin position="1"/>
        <end position="34"/>
    </location>
</feature>
<evidence type="ECO:0000313" key="3">
    <source>
        <dbReference type="Proteomes" id="UP000032545"/>
    </source>
</evidence>
<dbReference type="AlphaFoldDB" id="A0A0D8BFX7"/>
<sequence length="64" mass="6820">MAPLPGTPPRLGGGVAATASGARGPLRWGRSRRSQRLRSTIARFQVTISRAPGTFRITFAQSGR</sequence>
<protein>
    <submittedName>
        <fullName evidence="2">Uncharacterized protein</fullName>
    </submittedName>
</protein>
<reference evidence="2 3" key="2">
    <citation type="journal article" date="2016" name="Genome Announc.">
        <title>Permanent Draft Genome Sequences for Two Variants of Frankia sp. Strain CpI1, the First Frankia Strain Isolated from Root Nodules of Comptonia peregrina.</title>
        <authorList>
            <person name="Oshone R."/>
            <person name="Hurst S.G.IV."/>
            <person name="Abebe-Akele F."/>
            <person name="Simpson S."/>
            <person name="Morris K."/>
            <person name="Thomas W.K."/>
            <person name="Tisa L.S."/>
        </authorList>
    </citation>
    <scope>NUCLEOTIDE SEQUENCE [LARGE SCALE GENOMIC DNA]</scope>
    <source>
        <strain evidence="3">CpI1-S</strain>
    </source>
</reference>
<evidence type="ECO:0000256" key="1">
    <source>
        <dbReference type="SAM" id="MobiDB-lite"/>
    </source>
</evidence>
<dbReference type="EMBL" id="JYFN01000018">
    <property type="protein sequence ID" value="KJE22960.1"/>
    <property type="molecule type" value="Genomic_DNA"/>
</dbReference>
<name>A0A0D8BFX7_9ACTN</name>
<comment type="caution">
    <text evidence="2">The sequence shown here is derived from an EMBL/GenBank/DDBJ whole genome shotgun (WGS) entry which is preliminary data.</text>
</comment>
<proteinExistence type="predicted"/>
<dbReference type="Proteomes" id="UP000032545">
    <property type="component" value="Unassembled WGS sequence"/>
</dbReference>
<accession>A0A0D8BFX7</accession>
<keyword evidence="3" id="KW-1185">Reference proteome</keyword>